<keyword evidence="2" id="KW-0472">Membrane</keyword>
<evidence type="ECO:0000256" key="2">
    <source>
        <dbReference type="SAM" id="Phobius"/>
    </source>
</evidence>
<accession>A0ABQ6M8A8</accession>
<evidence type="ECO:0000313" key="4">
    <source>
        <dbReference type="Proteomes" id="UP001165060"/>
    </source>
</evidence>
<organism evidence="3 4">
    <name type="scientific">Tetraparma gracilis</name>
    <dbReference type="NCBI Taxonomy" id="2962635"/>
    <lineage>
        <taxon>Eukaryota</taxon>
        <taxon>Sar</taxon>
        <taxon>Stramenopiles</taxon>
        <taxon>Ochrophyta</taxon>
        <taxon>Bolidophyceae</taxon>
        <taxon>Parmales</taxon>
        <taxon>Triparmaceae</taxon>
        <taxon>Tetraparma</taxon>
    </lineage>
</organism>
<evidence type="ECO:0000256" key="1">
    <source>
        <dbReference type="SAM" id="MobiDB-lite"/>
    </source>
</evidence>
<feature type="transmembrane region" description="Helical" evidence="2">
    <location>
        <begin position="30"/>
        <end position="53"/>
    </location>
</feature>
<feature type="compositionally biased region" description="Polar residues" evidence="1">
    <location>
        <begin position="81"/>
        <end position="90"/>
    </location>
</feature>
<name>A0ABQ6M8A8_9STRA</name>
<keyword evidence="4" id="KW-1185">Reference proteome</keyword>
<dbReference type="EMBL" id="BRYB01000052">
    <property type="protein sequence ID" value="GMI21530.1"/>
    <property type="molecule type" value="Genomic_DNA"/>
</dbReference>
<feature type="region of interest" description="Disordered" evidence="1">
    <location>
        <begin position="61"/>
        <end position="102"/>
    </location>
</feature>
<reference evidence="3 4" key="1">
    <citation type="journal article" date="2023" name="Commun. Biol.">
        <title>Genome analysis of Parmales, the sister group of diatoms, reveals the evolutionary specialization of diatoms from phago-mixotrophs to photoautotrophs.</title>
        <authorList>
            <person name="Ban H."/>
            <person name="Sato S."/>
            <person name="Yoshikawa S."/>
            <person name="Yamada K."/>
            <person name="Nakamura Y."/>
            <person name="Ichinomiya M."/>
            <person name="Sato N."/>
            <person name="Blanc-Mathieu R."/>
            <person name="Endo H."/>
            <person name="Kuwata A."/>
            <person name="Ogata H."/>
        </authorList>
    </citation>
    <scope>NUCLEOTIDE SEQUENCE [LARGE SCALE GENOMIC DNA]</scope>
</reference>
<keyword evidence="2" id="KW-0812">Transmembrane</keyword>
<feature type="compositionally biased region" description="Low complexity" evidence="1">
    <location>
        <begin position="91"/>
        <end position="101"/>
    </location>
</feature>
<keyword evidence="2" id="KW-1133">Transmembrane helix</keyword>
<evidence type="ECO:0000313" key="3">
    <source>
        <dbReference type="EMBL" id="GMI21530.1"/>
    </source>
</evidence>
<proteinExistence type="predicted"/>
<feature type="compositionally biased region" description="Polar residues" evidence="1">
    <location>
        <begin position="61"/>
        <end position="74"/>
    </location>
</feature>
<protein>
    <submittedName>
        <fullName evidence="3">Uncharacterized protein</fullName>
    </submittedName>
</protein>
<comment type="caution">
    <text evidence="3">The sequence shown here is derived from an EMBL/GenBank/DDBJ whole genome shotgun (WGS) entry which is preliminary data.</text>
</comment>
<sequence>MSNDLENPSTPMVEHPHLEAMKAQMARHKFAYMGLGVVAGVCVAGGITAAVGASSMKDENNAITARSQQQQSVNIMGGDASNPSTRGWFTSSAESQESSDSNGFCWSCDNAPSRGWKWNFGYGKCHCEPNWEGACCDAPLDITKVTHGPYMGTPGTYELTTFHTKDTASAMVFPDENGDNADGTSVPPEFAGLWWMDGNPASDYVASFGRSNWQSVADDGYVCQNAKITNSANDEEFDCLGGMDIPVYDDSNWSWHDEALGHFVYGAVLGVQLTYTFECGGDDGGKLTYCQVYPNAAIPVTAAGSWISVPPSLVSFDMTRAGDDLWIRNSYIAGLDSFPHNYYLKRITMGDGSEGEHWDDYMSHGHNPAPSVADVFGNGADERETVSDVHATQCLGHKLSA</sequence>
<gene>
    <name evidence="3" type="ORF">TeGR_g3937</name>
</gene>
<dbReference type="Proteomes" id="UP001165060">
    <property type="component" value="Unassembled WGS sequence"/>
</dbReference>